<evidence type="ECO:0000256" key="3">
    <source>
        <dbReference type="ARBA" id="ARBA00022729"/>
    </source>
</evidence>
<proteinExistence type="inferred from homology"/>
<dbReference type="GO" id="GO:0005576">
    <property type="term" value="C:extracellular region"/>
    <property type="evidence" value="ECO:0007669"/>
    <property type="project" value="TreeGrafter"/>
</dbReference>
<keyword evidence="2" id="KW-0813">Transport</keyword>
<dbReference type="RefSeq" id="WP_064802198.1">
    <property type="nucleotide sequence ID" value="NZ_CP016022.1"/>
</dbReference>
<dbReference type="PROSITE" id="PS01039">
    <property type="entry name" value="SBP_BACTERIAL_3"/>
    <property type="match status" value="1"/>
</dbReference>
<dbReference type="OrthoDB" id="9777941at2"/>
<evidence type="ECO:0000256" key="4">
    <source>
        <dbReference type="RuleBase" id="RU003744"/>
    </source>
</evidence>
<accession>A0A191ZUC4</accession>
<sequence length="281" mass="30261">MKTNRRLTQVAGAAVLAAATLVATIAHADQLADIKKKGELVCGVLGTDEPFSFLKDPMSREIVGYDVDMCDAVAKSIGVKPVLKQLAVAARLPELQQGRVDLLAASLTHNKEREAQIDFSVSTFITGQKAMVKKDSGITSLAQLDGKKLLTVKGSTMEANIAKTIKNADVVSFDNSPQALLALQQGKGVAYVNDETTLIGNMAKMGPVAKDYALLPQNLSTEHLALGIRKGEPAFKKQVDDVLLGMEKSGEAQKLFDKWFGPTTKMAFPQRTFKISTDKID</sequence>
<organism evidence="5 6">
    <name type="scientific">Ralstonia insidiosa</name>
    <dbReference type="NCBI Taxonomy" id="190721"/>
    <lineage>
        <taxon>Bacteria</taxon>
        <taxon>Pseudomonadati</taxon>
        <taxon>Pseudomonadota</taxon>
        <taxon>Betaproteobacteria</taxon>
        <taxon>Burkholderiales</taxon>
        <taxon>Burkholderiaceae</taxon>
        <taxon>Ralstonia</taxon>
    </lineage>
</organism>
<evidence type="ECO:0000256" key="1">
    <source>
        <dbReference type="ARBA" id="ARBA00010333"/>
    </source>
</evidence>
<dbReference type="EMBL" id="CP016022">
    <property type="protein sequence ID" value="ANJ71698.1"/>
    <property type="molecule type" value="Genomic_DNA"/>
</dbReference>
<evidence type="ECO:0000313" key="5">
    <source>
        <dbReference type="EMBL" id="ANJ71698.1"/>
    </source>
</evidence>
<dbReference type="PANTHER" id="PTHR30085">
    <property type="entry name" value="AMINO ACID ABC TRANSPORTER PERMEASE"/>
    <property type="match status" value="1"/>
</dbReference>
<dbReference type="Proteomes" id="UP000078572">
    <property type="component" value="Chromosome 1"/>
</dbReference>
<dbReference type="GO" id="GO:0030288">
    <property type="term" value="C:outer membrane-bounded periplasmic space"/>
    <property type="evidence" value="ECO:0007669"/>
    <property type="project" value="TreeGrafter"/>
</dbReference>
<dbReference type="InterPro" id="IPR051455">
    <property type="entry name" value="Bact_solute-bind_prot3"/>
</dbReference>
<dbReference type="InterPro" id="IPR018313">
    <property type="entry name" value="SBP_3_CS"/>
</dbReference>
<dbReference type="SMART" id="SM00062">
    <property type="entry name" value="PBPb"/>
    <property type="match status" value="1"/>
</dbReference>
<reference evidence="6" key="1">
    <citation type="submission" date="2016-06" db="EMBL/GenBank/DDBJ databases">
        <authorList>
            <person name="Xu Y."/>
            <person name="Nagy A."/>
            <person name="Yan X."/>
            <person name="Kim S.W."/>
            <person name="Haley B."/>
            <person name="Liu N.T."/>
            <person name="Nou X."/>
        </authorList>
    </citation>
    <scope>NUCLEOTIDE SEQUENCE [LARGE SCALE GENOMIC DNA]</scope>
    <source>
        <strain evidence="6">ATCC 49129</strain>
    </source>
</reference>
<dbReference type="GO" id="GO:0006865">
    <property type="term" value="P:amino acid transport"/>
    <property type="evidence" value="ECO:0007669"/>
    <property type="project" value="TreeGrafter"/>
</dbReference>
<dbReference type="GeneID" id="61525185"/>
<dbReference type="InterPro" id="IPR001638">
    <property type="entry name" value="Solute-binding_3/MltF_N"/>
</dbReference>
<dbReference type="Pfam" id="PF00497">
    <property type="entry name" value="SBP_bac_3"/>
    <property type="match status" value="1"/>
</dbReference>
<keyword evidence="3" id="KW-0732">Signal</keyword>
<dbReference type="Gene3D" id="3.40.190.10">
    <property type="entry name" value="Periplasmic binding protein-like II"/>
    <property type="match status" value="2"/>
</dbReference>
<dbReference type="STRING" id="190721.ACS15_0910"/>
<dbReference type="PANTHER" id="PTHR30085:SF6">
    <property type="entry name" value="ABC TRANSPORTER GLUTAMINE-BINDING PROTEIN GLNH"/>
    <property type="match status" value="1"/>
</dbReference>
<gene>
    <name evidence="5" type="ORF">A9Y76_04060</name>
</gene>
<dbReference type="AlphaFoldDB" id="A0A191ZUC4"/>
<evidence type="ECO:0000256" key="2">
    <source>
        <dbReference type="ARBA" id="ARBA00022448"/>
    </source>
</evidence>
<dbReference type="CDD" id="cd13689">
    <property type="entry name" value="PBP2_BsGlnH"/>
    <property type="match status" value="1"/>
</dbReference>
<name>A0A191ZUC4_9RALS</name>
<evidence type="ECO:0000313" key="6">
    <source>
        <dbReference type="Proteomes" id="UP000078572"/>
    </source>
</evidence>
<keyword evidence="6" id="KW-1185">Reference proteome</keyword>
<dbReference type="SUPFAM" id="SSF53850">
    <property type="entry name" value="Periplasmic binding protein-like II"/>
    <property type="match status" value="1"/>
</dbReference>
<protein>
    <submittedName>
        <fullName evidence="5">Amino acid ABC transporter substrate-binding protein</fullName>
    </submittedName>
</protein>
<comment type="similarity">
    <text evidence="1 4">Belongs to the bacterial solute-binding protein 3 family.</text>
</comment>